<dbReference type="EMBL" id="RBKU01000001">
    <property type="protein sequence ID" value="RKR80880.1"/>
    <property type="molecule type" value="Genomic_DNA"/>
</dbReference>
<sequence length="121" mass="13601">MTTDNQLLKRLRIVIKASGGQSKFAKACGVSQSLISLMLSGERDINFTIIRAVCHDLGYSPEWIITGKGEKQADGKKDSTKLVTEIQILRTEIELLHARMRSYEKQFEEIKAKLSPPKPLN</sequence>
<evidence type="ECO:0000259" key="2">
    <source>
        <dbReference type="PROSITE" id="PS50943"/>
    </source>
</evidence>
<feature type="domain" description="HTH cro/C1-type" evidence="2">
    <location>
        <begin position="21"/>
        <end position="64"/>
    </location>
</feature>
<dbReference type="InterPro" id="IPR010982">
    <property type="entry name" value="Lambda_DNA-bd_dom_sf"/>
</dbReference>
<comment type="caution">
    <text evidence="3">The sequence shown here is derived from an EMBL/GenBank/DDBJ whole genome shotgun (WGS) entry which is preliminary data.</text>
</comment>
<accession>A0A495IVY2</accession>
<dbReference type="RefSeq" id="WP_121196703.1">
    <property type="nucleotide sequence ID" value="NZ_RBKU01000001.1"/>
</dbReference>
<gene>
    <name evidence="3" type="ORF">BDD43_1017</name>
</gene>
<proteinExistence type="predicted"/>
<evidence type="ECO:0000256" key="1">
    <source>
        <dbReference type="SAM" id="Coils"/>
    </source>
</evidence>
<dbReference type="Proteomes" id="UP000268007">
    <property type="component" value="Unassembled WGS sequence"/>
</dbReference>
<dbReference type="PROSITE" id="PS50943">
    <property type="entry name" value="HTH_CROC1"/>
    <property type="match status" value="1"/>
</dbReference>
<evidence type="ECO:0000313" key="3">
    <source>
        <dbReference type="EMBL" id="RKR80880.1"/>
    </source>
</evidence>
<organism evidence="3 4">
    <name type="scientific">Mucilaginibacter gracilis</name>
    <dbReference type="NCBI Taxonomy" id="423350"/>
    <lineage>
        <taxon>Bacteria</taxon>
        <taxon>Pseudomonadati</taxon>
        <taxon>Bacteroidota</taxon>
        <taxon>Sphingobacteriia</taxon>
        <taxon>Sphingobacteriales</taxon>
        <taxon>Sphingobacteriaceae</taxon>
        <taxon>Mucilaginibacter</taxon>
    </lineage>
</organism>
<dbReference type="OrthoDB" id="1070917at2"/>
<name>A0A495IVY2_9SPHI</name>
<dbReference type="Gene3D" id="1.10.260.40">
    <property type="entry name" value="lambda repressor-like DNA-binding domains"/>
    <property type="match status" value="1"/>
</dbReference>
<keyword evidence="1" id="KW-0175">Coiled coil</keyword>
<reference evidence="3 4" key="1">
    <citation type="submission" date="2018-10" db="EMBL/GenBank/DDBJ databases">
        <title>Genomic Encyclopedia of Archaeal and Bacterial Type Strains, Phase II (KMG-II): from individual species to whole genera.</title>
        <authorList>
            <person name="Goeker M."/>
        </authorList>
    </citation>
    <scope>NUCLEOTIDE SEQUENCE [LARGE SCALE GENOMIC DNA]</scope>
    <source>
        <strain evidence="3 4">DSM 18602</strain>
    </source>
</reference>
<evidence type="ECO:0000313" key="4">
    <source>
        <dbReference type="Proteomes" id="UP000268007"/>
    </source>
</evidence>
<dbReference type="InterPro" id="IPR001387">
    <property type="entry name" value="Cro/C1-type_HTH"/>
</dbReference>
<keyword evidence="4" id="KW-1185">Reference proteome</keyword>
<dbReference type="CDD" id="cd00093">
    <property type="entry name" value="HTH_XRE"/>
    <property type="match status" value="1"/>
</dbReference>
<protein>
    <submittedName>
        <fullName evidence="3">YdaS antitoxin of YdaST toxin-antitoxin system</fullName>
    </submittedName>
</protein>
<dbReference type="Pfam" id="PF01381">
    <property type="entry name" value="HTH_3"/>
    <property type="match status" value="1"/>
</dbReference>
<dbReference type="AlphaFoldDB" id="A0A495IVY2"/>
<feature type="coiled-coil region" evidence="1">
    <location>
        <begin position="86"/>
        <end position="113"/>
    </location>
</feature>
<dbReference type="SUPFAM" id="SSF47413">
    <property type="entry name" value="lambda repressor-like DNA-binding domains"/>
    <property type="match status" value="1"/>
</dbReference>
<dbReference type="GO" id="GO:0003677">
    <property type="term" value="F:DNA binding"/>
    <property type="evidence" value="ECO:0007669"/>
    <property type="project" value="InterPro"/>
</dbReference>